<evidence type="ECO:0000313" key="7">
    <source>
        <dbReference type="EMBL" id="CAI0377107.1"/>
    </source>
</evidence>
<feature type="domain" description="AP2/ERF" evidence="6">
    <location>
        <begin position="26"/>
        <end position="89"/>
    </location>
</feature>
<dbReference type="SMART" id="SM00380">
    <property type="entry name" value="AP2"/>
    <property type="match status" value="1"/>
</dbReference>
<gene>
    <name evidence="7" type="ORF">LITE_LOCUS1332</name>
</gene>
<keyword evidence="4" id="KW-0804">Transcription</keyword>
<sequence length="306" mass="33505">MKNMSIREYFAAIRRTSNGYVRGTSKYRGVIRKPSAGNPTVIRWQAILGRSKKFRGIYLGTFATEKLAARAYDVAAIRVRGPDAVTNFSKRHYNVADILRRQELYFGDGTSRMFELFKVDEILTRRRTNANQTKPDEGLRFRHLVERLNMTGGAAAAAAVQNQNPVPPPIQPVTATALLMMSGGGGWTGHLNRSLEVGKVDPVEMVGEIYVAAVNTTGFPSPQAGGIQTPMDLRGFNSNNAALQPPLHLPQPLAEPGYHVHVPTLQFPGVMFSPKNDHCPNGVAAGNQRIPNSGPFAENVEGWLSL</sequence>
<dbReference type="GO" id="GO:0005634">
    <property type="term" value="C:nucleus"/>
    <property type="evidence" value="ECO:0007669"/>
    <property type="project" value="UniProtKB-SubCell"/>
</dbReference>
<organism evidence="7 8">
    <name type="scientific">Linum tenue</name>
    <dbReference type="NCBI Taxonomy" id="586396"/>
    <lineage>
        <taxon>Eukaryota</taxon>
        <taxon>Viridiplantae</taxon>
        <taxon>Streptophyta</taxon>
        <taxon>Embryophyta</taxon>
        <taxon>Tracheophyta</taxon>
        <taxon>Spermatophyta</taxon>
        <taxon>Magnoliopsida</taxon>
        <taxon>eudicotyledons</taxon>
        <taxon>Gunneridae</taxon>
        <taxon>Pentapetalae</taxon>
        <taxon>rosids</taxon>
        <taxon>fabids</taxon>
        <taxon>Malpighiales</taxon>
        <taxon>Linaceae</taxon>
        <taxon>Linum</taxon>
    </lineage>
</organism>
<reference evidence="7" key="1">
    <citation type="submission" date="2022-08" db="EMBL/GenBank/DDBJ databases">
        <authorList>
            <person name="Gutierrez-Valencia J."/>
        </authorList>
    </citation>
    <scope>NUCLEOTIDE SEQUENCE</scope>
</reference>
<proteinExistence type="predicted"/>
<evidence type="ECO:0000256" key="2">
    <source>
        <dbReference type="ARBA" id="ARBA00023015"/>
    </source>
</evidence>
<dbReference type="EMBL" id="CAMGYJ010000002">
    <property type="protein sequence ID" value="CAI0377107.1"/>
    <property type="molecule type" value="Genomic_DNA"/>
</dbReference>
<evidence type="ECO:0000256" key="1">
    <source>
        <dbReference type="ARBA" id="ARBA00004123"/>
    </source>
</evidence>
<dbReference type="CDD" id="cd00018">
    <property type="entry name" value="AP2"/>
    <property type="match status" value="1"/>
</dbReference>
<evidence type="ECO:0000256" key="5">
    <source>
        <dbReference type="ARBA" id="ARBA00023242"/>
    </source>
</evidence>
<dbReference type="InterPro" id="IPR001471">
    <property type="entry name" value="AP2/ERF_dom"/>
</dbReference>
<keyword evidence="3" id="KW-0238">DNA-binding</keyword>
<keyword evidence="5" id="KW-0539">Nucleus</keyword>
<dbReference type="Gene3D" id="3.30.730.10">
    <property type="entry name" value="AP2/ERF domain"/>
    <property type="match status" value="1"/>
</dbReference>
<dbReference type="PRINTS" id="PR00367">
    <property type="entry name" value="ETHRSPELEMNT"/>
</dbReference>
<dbReference type="PROSITE" id="PS51032">
    <property type="entry name" value="AP2_ERF"/>
    <property type="match status" value="1"/>
</dbReference>
<name>A0AAV0GWT8_9ROSI</name>
<accession>A0AAV0GWT8</accession>
<dbReference type="InterPro" id="IPR016177">
    <property type="entry name" value="DNA-bd_dom_sf"/>
</dbReference>
<protein>
    <recommendedName>
        <fullName evidence="6">AP2/ERF domain-containing protein</fullName>
    </recommendedName>
</protein>
<dbReference type="SUPFAM" id="SSF54171">
    <property type="entry name" value="DNA-binding domain"/>
    <property type="match status" value="1"/>
</dbReference>
<dbReference type="GO" id="GO:0003677">
    <property type="term" value="F:DNA binding"/>
    <property type="evidence" value="ECO:0007669"/>
    <property type="project" value="UniProtKB-KW"/>
</dbReference>
<dbReference type="Proteomes" id="UP001154282">
    <property type="component" value="Unassembled WGS sequence"/>
</dbReference>
<dbReference type="InterPro" id="IPR036955">
    <property type="entry name" value="AP2/ERF_dom_sf"/>
</dbReference>
<keyword evidence="2" id="KW-0805">Transcription regulation</keyword>
<evidence type="ECO:0000256" key="3">
    <source>
        <dbReference type="ARBA" id="ARBA00023125"/>
    </source>
</evidence>
<dbReference type="PANTHER" id="PTHR32467:SF241">
    <property type="entry name" value="OS01G0899800 PROTEIN"/>
    <property type="match status" value="1"/>
</dbReference>
<comment type="subcellular location">
    <subcellularLocation>
        <location evidence="1">Nucleus</location>
    </subcellularLocation>
</comment>
<evidence type="ECO:0000256" key="4">
    <source>
        <dbReference type="ARBA" id="ARBA00023163"/>
    </source>
</evidence>
<dbReference type="PANTHER" id="PTHR32467">
    <property type="entry name" value="AP2-LIKE ETHYLENE-RESPONSIVE TRANSCRIPTION FACTOR"/>
    <property type="match status" value="1"/>
</dbReference>
<dbReference type="AlphaFoldDB" id="A0AAV0GWT8"/>
<comment type="caution">
    <text evidence="7">The sequence shown here is derived from an EMBL/GenBank/DDBJ whole genome shotgun (WGS) entry which is preliminary data.</text>
</comment>
<keyword evidence="8" id="KW-1185">Reference proteome</keyword>
<evidence type="ECO:0000259" key="6">
    <source>
        <dbReference type="PROSITE" id="PS51032"/>
    </source>
</evidence>
<evidence type="ECO:0000313" key="8">
    <source>
        <dbReference type="Proteomes" id="UP001154282"/>
    </source>
</evidence>
<dbReference type="GO" id="GO:0003700">
    <property type="term" value="F:DNA-binding transcription factor activity"/>
    <property type="evidence" value="ECO:0007669"/>
    <property type="project" value="InterPro"/>
</dbReference>